<dbReference type="InterPro" id="IPR005821">
    <property type="entry name" value="Ion_trans_dom"/>
</dbReference>
<evidence type="ECO:0000259" key="6">
    <source>
        <dbReference type="Pfam" id="PF00520"/>
    </source>
</evidence>
<dbReference type="Gene3D" id="1.20.120.350">
    <property type="entry name" value="Voltage-gated potassium channels. Chain C"/>
    <property type="match status" value="1"/>
</dbReference>
<dbReference type="Pfam" id="PF00520">
    <property type="entry name" value="Ion_trans"/>
    <property type="match status" value="2"/>
</dbReference>
<dbReference type="InterPro" id="IPR043203">
    <property type="entry name" value="VGCC_Ca_Na"/>
</dbReference>
<keyword evidence="3 5" id="KW-1133">Transmembrane helix</keyword>
<feature type="transmembrane region" description="Helical" evidence="5">
    <location>
        <begin position="86"/>
        <end position="112"/>
    </location>
</feature>
<feature type="transmembrane region" description="Helical" evidence="5">
    <location>
        <begin position="312"/>
        <end position="330"/>
    </location>
</feature>
<feature type="domain" description="Ion transport" evidence="6">
    <location>
        <begin position="277"/>
        <end position="382"/>
    </location>
</feature>
<keyword evidence="2 5" id="KW-0812">Transmembrane</keyword>
<dbReference type="Proteomes" id="UP001190700">
    <property type="component" value="Unassembled WGS sequence"/>
</dbReference>
<evidence type="ECO:0000256" key="3">
    <source>
        <dbReference type="ARBA" id="ARBA00022989"/>
    </source>
</evidence>
<dbReference type="PANTHER" id="PTHR10037:SF62">
    <property type="entry name" value="SODIUM CHANNEL PROTEIN 60E"/>
    <property type="match status" value="1"/>
</dbReference>
<name>A0AAE0CHB4_9CHLO</name>
<dbReference type="GO" id="GO:0001518">
    <property type="term" value="C:voltage-gated sodium channel complex"/>
    <property type="evidence" value="ECO:0007669"/>
    <property type="project" value="TreeGrafter"/>
</dbReference>
<feature type="domain" description="Ion transport" evidence="6">
    <location>
        <begin position="57"/>
        <end position="230"/>
    </location>
</feature>
<evidence type="ECO:0000256" key="4">
    <source>
        <dbReference type="ARBA" id="ARBA00023136"/>
    </source>
</evidence>
<comment type="subcellular location">
    <subcellularLocation>
        <location evidence="1">Membrane</location>
        <topology evidence="1">Multi-pass membrane protein</topology>
    </subcellularLocation>
</comment>
<dbReference type="GO" id="GO:0005248">
    <property type="term" value="F:voltage-gated sodium channel activity"/>
    <property type="evidence" value="ECO:0007669"/>
    <property type="project" value="TreeGrafter"/>
</dbReference>
<protein>
    <recommendedName>
        <fullName evidence="6">Ion transport domain-containing protein</fullName>
    </recommendedName>
</protein>
<evidence type="ECO:0000313" key="8">
    <source>
        <dbReference type="Proteomes" id="UP001190700"/>
    </source>
</evidence>
<dbReference type="EMBL" id="LGRX02023710">
    <property type="protein sequence ID" value="KAK3254344.1"/>
    <property type="molecule type" value="Genomic_DNA"/>
</dbReference>
<gene>
    <name evidence="7" type="ORF">CYMTET_36441</name>
</gene>
<evidence type="ECO:0000256" key="2">
    <source>
        <dbReference type="ARBA" id="ARBA00022692"/>
    </source>
</evidence>
<accession>A0AAE0CHB4</accession>
<organism evidence="7 8">
    <name type="scientific">Cymbomonas tetramitiformis</name>
    <dbReference type="NCBI Taxonomy" id="36881"/>
    <lineage>
        <taxon>Eukaryota</taxon>
        <taxon>Viridiplantae</taxon>
        <taxon>Chlorophyta</taxon>
        <taxon>Pyramimonadophyceae</taxon>
        <taxon>Pyramimonadales</taxon>
        <taxon>Pyramimonadaceae</taxon>
        <taxon>Cymbomonas</taxon>
    </lineage>
</organism>
<feature type="transmembrane region" description="Helical" evidence="5">
    <location>
        <begin position="342"/>
        <end position="364"/>
    </location>
</feature>
<feature type="transmembrane region" description="Helical" evidence="5">
    <location>
        <begin position="282"/>
        <end position="300"/>
    </location>
</feature>
<dbReference type="SUPFAM" id="SSF81324">
    <property type="entry name" value="Voltage-gated potassium channels"/>
    <property type="match status" value="2"/>
</dbReference>
<evidence type="ECO:0000313" key="7">
    <source>
        <dbReference type="EMBL" id="KAK3254344.1"/>
    </source>
</evidence>
<keyword evidence="4 5" id="KW-0472">Membrane</keyword>
<dbReference type="AlphaFoldDB" id="A0AAE0CHB4"/>
<reference evidence="7 8" key="1">
    <citation type="journal article" date="2015" name="Genome Biol. Evol.">
        <title>Comparative Genomics of a Bacterivorous Green Alga Reveals Evolutionary Causalities and Consequences of Phago-Mixotrophic Mode of Nutrition.</title>
        <authorList>
            <person name="Burns J.A."/>
            <person name="Paasch A."/>
            <person name="Narechania A."/>
            <person name="Kim E."/>
        </authorList>
    </citation>
    <scope>NUCLEOTIDE SEQUENCE [LARGE SCALE GENOMIC DNA]</scope>
    <source>
        <strain evidence="7 8">PLY_AMNH</strain>
    </source>
</reference>
<proteinExistence type="predicted"/>
<dbReference type="InterPro" id="IPR027359">
    <property type="entry name" value="Volt_channel_dom_sf"/>
</dbReference>
<dbReference type="Gene3D" id="1.10.287.70">
    <property type="match status" value="1"/>
</dbReference>
<dbReference type="PANTHER" id="PTHR10037">
    <property type="entry name" value="VOLTAGE-GATED CATION CHANNEL CALCIUM AND SODIUM"/>
    <property type="match status" value="1"/>
</dbReference>
<comment type="caution">
    <text evidence="7">The sequence shown here is derived from an EMBL/GenBank/DDBJ whole genome shotgun (WGS) entry which is preliminary data.</text>
</comment>
<feature type="transmembrane region" description="Helical" evidence="5">
    <location>
        <begin position="197"/>
        <end position="221"/>
    </location>
</feature>
<feature type="non-terminal residue" evidence="7">
    <location>
        <position position="397"/>
    </location>
</feature>
<sequence>MQPLSSVAWPWPPALNALRRWALTAQWGALGCRIIVRLDGLRVRPSCNLALVPLIGRLSPVGRGLGGLGAQFVVESITSSIRASSAAVSILFCVGVVLSIIGVQLFAGAFYVCNDLSIDTEEECTGTFEEFNDESNDYVMTDRRWDHAVRYHYDNIYNGLLTTLELMTGEMWPDIMLAGVDHVGPGKAMKKNSSEWAAIYFISVLMIMNVFFLNMIIGIVVECASKLKDERKYPGLAPVLKEWMLTLRGLSCVKPLPHRHPPENKFRKEMHLLVHSFLFQKFIYWAITLNCFQMTLGYYGQSDEWAASLERVSVVFSVVFMVELILKLIALGRDYFKSYENLFDFCIIIVSCIGFIAPVSLNFLQAFRVLRLIRIARKIKGAIALPLPQDSHTGIGQ</sequence>
<keyword evidence="8" id="KW-1185">Reference proteome</keyword>
<evidence type="ECO:0000256" key="5">
    <source>
        <dbReference type="SAM" id="Phobius"/>
    </source>
</evidence>
<evidence type="ECO:0000256" key="1">
    <source>
        <dbReference type="ARBA" id="ARBA00004141"/>
    </source>
</evidence>